<dbReference type="EMBL" id="QHHQ01000005">
    <property type="protein sequence ID" value="RAH99469.1"/>
    <property type="molecule type" value="Genomic_DNA"/>
</dbReference>
<keyword evidence="4" id="KW-1185">Reference proteome</keyword>
<dbReference type="Proteomes" id="UP000249590">
    <property type="component" value="Unassembled WGS sequence"/>
</dbReference>
<dbReference type="PANTHER" id="PTHR12203">
    <property type="entry name" value="KDEL LYS-ASP-GLU-LEU CONTAINING - RELATED"/>
    <property type="match status" value="1"/>
</dbReference>
<comment type="caution">
    <text evidence="3">The sequence shown here is derived from an EMBL/GenBank/DDBJ whole genome shotgun (WGS) entry which is preliminary data.</text>
</comment>
<evidence type="ECO:0000259" key="2">
    <source>
        <dbReference type="SMART" id="SM00672"/>
    </source>
</evidence>
<organism evidence="3 4">
    <name type="scientific">Acuticoccus sediminis</name>
    <dbReference type="NCBI Taxonomy" id="2184697"/>
    <lineage>
        <taxon>Bacteria</taxon>
        <taxon>Pseudomonadati</taxon>
        <taxon>Pseudomonadota</taxon>
        <taxon>Alphaproteobacteria</taxon>
        <taxon>Hyphomicrobiales</taxon>
        <taxon>Amorphaceae</taxon>
        <taxon>Acuticoccus</taxon>
    </lineage>
</organism>
<keyword evidence="1" id="KW-0808">Transferase</keyword>
<sequence length="357" mass="40548">MPEGGAGDAERVGRAAAQPKLSLSADERLAFYLAPLADEPGQRFPITPDTALLANPQKPFEFSLRRSSNYVANKSFHRNPASKARLKERYFDPLIEAHHRLGINRRFQLVIGDDLRPSTSPTFHKARRVDSGGCSILLPLNDERHFKPVDDVGANDIPFDEKASRVVWRGSTTGVFWAEPYGSRYFIYRDWDAIARNEALDLGFSGIVQLQQVGFTPRHGEIERCKKPRLTQKEQLEAKYLLVLEGNDLASGLKWILASNSVVLMPRCRNESWACESYLVPGVHYVEVAYDLSDLGEVFAWCEANPAACREIAENGKRFMQAFRDPDVERSLFDRVVREYHRRVRWFDPDKAAPVPQ</sequence>
<dbReference type="PANTHER" id="PTHR12203:SF35">
    <property type="entry name" value="PROTEIN O-GLUCOSYLTRANSFERASE 1"/>
    <property type="match status" value="1"/>
</dbReference>
<evidence type="ECO:0000256" key="1">
    <source>
        <dbReference type="ARBA" id="ARBA00022679"/>
    </source>
</evidence>
<dbReference type="InterPro" id="IPR051091">
    <property type="entry name" value="O-Glucosyltr/Glycosyltrsf_90"/>
</dbReference>
<gene>
    <name evidence="3" type="ORF">DLJ53_23410</name>
</gene>
<dbReference type="GO" id="GO:0016740">
    <property type="term" value="F:transferase activity"/>
    <property type="evidence" value="ECO:0007669"/>
    <property type="project" value="UniProtKB-KW"/>
</dbReference>
<feature type="domain" description="Glycosyl transferase CAP10" evidence="2">
    <location>
        <begin position="93"/>
        <end position="340"/>
    </location>
</feature>
<reference evidence="3 4" key="1">
    <citation type="submission" date="2018-05" db="EMBL/GenBank/DDBJ databases">
        <title>Acuticoccus sediminis sp. nov., isolated from deep-sea sediment of Indian Ocean.</title>
        <authorList>
            <person name="Liu X."/>
            <person name="Lai Q."/>
            <person name="Du Y."/>
            <person name="Sun F."/>
            <person name="Zhang X."/>
            <person name="Wang S."/>
            <person name="Shao Z."/>
        </authorList>
    </citation>
    <scope>NUCLEOTIDE SEQUENCE [LARGE SCALE GENOMIC DNA]</scope>
    <source>
        <strain evidence="3 4">PTG4-2</strain>
    </source>
</reference>
<protein>
    <recommendedName>
        <fullName evidence="2">Glycosyl transferase CAP10 domain-containing protein</fullName>
    </recommendedName>
</protein>
<dbReference type="Pfam" id="PF05686">
    <property type="entry name" value="Glyco_transf_90"/>
    <property type="match status" value="1"/>
</dbReference>
<proteinExistence type="predicted"/>
<dbReference type="InterPro" id="IPR006598">
    <property type="entry name" value="CAP10"/>
</dbReference>
<accession>A0A8B2NT80</accession>
<evidence type="ECO:0000313" key="3">
    <source>
        <dbReference type="EMBL" id="RAH99469.1"/>
    </source>
</evidence>
<dbReference type="AlphaFoldDB" id="A0A8B2NT80"/>
<dbReference type="SMART" id="SM00672">
    <property type="entry name" value="CAP10"/>
    <property type="match status" value="1"/>
</dbReference>
<name>A0A8B2NT80_9HYPH</name>
<evidence type="ECO:0000313" key="4">
    <source>
        <dbReference type="Proteomes" id="UP000249590"/>
    </source>
</evidence>